<reference evidence="1" key="1">
    <citation type="submission" date="2020-11" db="EMBL/GenBank/DDBJ databases">
        <authorList>
            <consortium name="DOE Joint Genome Institute"/>
            <person name="Ahrendt S."/>
            <person name="Riley R."/>
            <person name="Andreopoulos W."/>
            <person name="Labutti K."/>
            <person name="Pangilinan J."/>
            <person name="Ruiz-Duenas F.J."/>
            <person name="Barrasa J.M."/>
            <person name="Sanchez-Garcia M."/>
            <person name="Camarero S."/>
            <person name="Miyauchi S."/>
            <person name="Serrano A."/>
            <person name="Linde D."/>
            <person name="Babiker R."/>
            <person name="Drula E."/>
            <person name="Ayuso-Fernandez I."/>
            <person name="Pacheco R."/>
            <person name="Padilla G."/>
            <person name="Ferreira P."/>
            <person name="Barriuso J."/>
            <person name="Kellner H."/>
            <person name="Castanera R."/>
            <person name="Alfaro M."/>
            <person name="Ramirez L."/>
            <person name="Pisabarro A.G."/>
            <person name="Kuo A."/>
            <person name="Tritt A."/>
            <person name="Lipzen A."/>
            <person name="He G."/>
            <person name="Yan M."/>
            <person name="Ng V."/>
            <person name="Cullen D."/>
            <person name="Martin F."/>
            <person name="Rosso M.-N."/>
            <person name="Henrissat B."/>
            <person name="Hibbett D."/>
            <person name="Martinez A.T."/>
            <person name="Grigoriev I.V."/>
        </authorList>
    </citation>
    <scope>NUCLEOTIDE SEQUENCE</scope>
    <source>
        <strain evidence="1">CBS 506.95</strain>
    </source>
</reference>
<protein>
    <submittedName>
        <fullName evidence="1">Uncharacterized protein</fullName>
    </submittedName>
</protein>
<accession>A0A9P6EI18</accession>
<gene>
    <name evidence="1" type="ORF">CPB83DRAFT_198738</name>
</gene>
<evidence type="ECO:0000313" key="1">
    <source>
        <dbReference type="EMBL" id="KAF9530051.1"/>
    </source>
</evidence>
<keyword evidence="2" id="KW-1185">Reference proteome</keyword>
<sequence length="87" mass="10137">MQLTKTKLLFNWFSFRFFVTLLILWLPGCRSFNWPRRSRAYHPDSETRNIATALPFADFDNDAALFRELDESSSLLLNIGADFCDPS</sequence>
<name>A0A9P6EI18_9AGAR</name>
<evidence type="ECO:0000313" key="2">
    <source>
        <dbReference type="Proteomes" id="UP000807306"/>
    </source>
</evidence>
<dbReference type="AlphaFoldDB" id="A0A9P6EI18"/>
<organism evidence="1 2">
    <name type="scientific">Crepidotus variabilis</name>
    <dbReference type="NCBI Taxonomy" id="179855"/>
    <lineage>
        <taxon>Eukaryota</taxon>
        <taxon>Fungi</taxon>
        <taxon>Dikarya</taxon>
        <taxon>Basidiomycota</taxon>
        <taxon>Agaricomycotina</taxon>
        <taxon>Agaricomycetes</taxon>
        <taxon>Agaricomycetidae</taxon>
        <taxon>Agaricales</taxon>
        <taxon>Agaricineae</taxon>
        <taxon>Crepidotaceae</taxon>
        <taxon>Crepidotus</taxon>
    </lineage>
</organism>
<dbReference type="Proteomes" id="UP000807306">
    <property type="component" value="Unassembled WGS sequence"/>
</dbReference>
<proteinExistence type="predicted"/>
<comment type="caution">
    <text evidence="1">The sequence shown here is derived from an EMBL/GenBank/DDBJ whole genome shotgun (WGS) entry which is preliminary data.</text>
</comment>
<dbReference type="EMBL" id="MU157842">
    <property type="protein sequence ID" value="KAF9530051.1"/>
    <property type="molecule type" value="Genomic_DNA"/>
</dbReference>